<dbReference type="PANTHER" id="PTHR33711">
    <property type="entry name" value="DIOXYGENASE, PUTATIVE (AFU_ORTHOLOGUE AFUA_2G02910)-RELATED"/>
    <property type="match status" value="1"/>
</dbReference>
<evidence type="ECO:0000256" key="1">
    <source>
        <dbReference type="ARBA" id="ARBA00007825"/>
    </source>
</evidence>
<dbReference type="InterPro" id="IPR015889">
    <property type="entry name" value="Intradiol_dOase_core"/>
</dbReference>
<evidence type="ECO:0000313" key="8">
    <source>
        <dbReference type="Proteomes" id="UP000292702"/>
    </source>
</evidence>
<evidence type="ECO:0000259" key="6">
    <source>
        <dbReference type="Pfam" id="PF00775"/>
    </source>
</evidence>
<keyword evidence="5" id="KW-1133">Transmembrane helix</keyword>
<feature type="domain" description="Intradiol ring-cleavage dioxygenases" evidence="6">
    <location>
        <begin position="99"/>
        <end position="247"/>
    </location>
</feature>
<name>A0A4R0R4K9_9APHY</name>
<organism evidence="7 8">
    <name type="scientific">Steccherinum ochraceum</name>
    <dbReference type="NCBI Taxonomy" id="92696"/>
    <lineage>
        <taxon>Eukaryota</taxon>
        <taxon>Fungi</taxon>
        <taxon>Dikarya</taxon>
        <taxon>Basidiomycota</taxon>
        <taxon>Agaricomycotina</taxon>
        <taxon>Agaricomycetes</taxon>
        <taxon>Polyporales</taxon>
        <taxon>Steccherinaceae</taxon>
        <taxon>Steccherinum</taxon>
    </lineage>
</organism>
<dbReference type="InterPro" id="IPR000627">
    <property type="entry name" value="Intradiol_dOase_C"/>
</dbReference>
<dbReference type="PANTHER" id="PTHR33711:SF7">
    <property type="entry name" value="INTRADIOL RING-CLEAVAGE DIOXYGENASES DOMAIN-CONTAINING PROTEIN-RELATED"/>
    <property type="match status" value="1"/>
</dbReference>
<dbReference type="Gene3D" id="2.60.130.10">
    <property type="entry name" value="Aromatic compound dioxygenase"/>
    <property type="match status" value="1"/>
</dbReference>
<protein>
    <recommendedName>
        <fullName evidence="6">Intradiol ring-cleavage dioxygenases domain-containing protein</fullName>
    </recommendedName>
</protein>
<dbReference type="OrthoDB" id="121380at2759"/>
<keyword evidence="2" id="KW-0223">Dioxygenase</keyword>
<reference evidence="7 8" key="1">
    <citation type="submission" date="2018-11" db="EMBL/GenBank/DDBJ databases">
        <title>Genome assembly of Steccherinum ochraceum LE-BIN_3174, the white-rot fungus of the Steccherinaceae family (The Residual Polyporoid clade, Polyporales, Basidiomycota).</title>
        <authorList>
            <person name="Fedorova T.V."/>
            <person name="Glazunova O.A."/>
            <person name="Landesman E.O."/>
            <person name="Moiseenko K.V."/>
            <person name="Psurtseva N.V."/>
            <person name="Savinova O.S."/>
            <person name="Shakhova N.V."/>
            <person name="Tyazhelova T.V."/>
            <person name="Vasina D.V."/>
        </authorList>
    </citation>
    <scope>NUCLEOTIDE SEQUENCE [LARGE SCALE GENOMIC DNA]</scope>
    <source>
        <strain evidence="7 8">LE-BIN_3174</strain>
    </source>
</reference>
<proteinExistence type="inferred from homology"/>
<comment type="similarity">
    <text evidence="1">Belongs to the intradiol ring-cleavage dioxygenase family.</text>
</comment>
<dbReference type="Pfam" id="PF00775">
    <property type="entry name" value="Dioxygenase_C"/>
    <property type="match status" value="1"/>
</dbReference>
<dbReference type="GO" id="GO:0008199">
    <property type="term" value="F:ferric iron binding"/>
    <property type="evidence" value="ECO:0007669"/>
    <property type="project" value="InterPro"/>
</dbReference>
<evidence type="ECO:0000256" key="5">
    <source>
        <dbReference type="SAM" id="Phobius"/>
    </source>
</evidence>
<dbReference type="InterPro" id="IPR050770">
    <property type="entry name" value="Intradiol_RC_Dioxygenase"/>
</dbReference>
<keyword evidence="8" id="KW-1185">Reference proteome</keyword>
<dbReference type="Proteomes" id="UP000292702">
    <property type="component" value="Unassembled WGS sequence"/>
</dbReference>
<evidence type="ECO:0000256" key="4">
    <source>
        <dbReference type="SAM" id="MobiDB-lite"/>
    </source>
</evidence>
<dbReference type="GO" id="GO:0016702">
    <property type="term" value="F:oxidoreductase activity, acting on single donors with incorporation of molecular oxygen, incorporation of two atoms of oxygen"/>
    <property type="evidence" value="ECO:0007669"/>
    <property type="project" value="InterPro"/>
</dbReference>
<keyword evidence="5" id="KW-0812">Transmembrane</keyword>
<keyword evidence="5" id="KW-0472">Membrane</keyword>
<feature type="compositionally biased region" description="Polar residues" evidence="4">
    <location>
        <begin position="30"/>
        <end position="42"/>
    </location>
</feature>
<sequence>MSYSSSTATTLASDVVKQGNGGSLVHRVPLQSTSSPTGQSHAGLTIPDTLTGKAPYQYVPFLRQMYFLMRALYVMFVVEFPLLWHRMFQGARNSRADAEGPFYISGAPNVQIAEGKAVIASREDLEENPPYLLSLRIVSPSGKPVPYATVDFWQATIEGLYYNSKYRLRGVFKTDADGRCEVLTILPGAYGFGQGEGGELRFARAGHFHLRISPPETGEMRNLERLTSQIYVCPKNDPAPVFNDFVNYLRPARPQNMIESWASPAFYPSLSTPPYATHAAKFAFPPIPPTRMDVLKSIEWWNTVLAERFVGGQELKVMATGETSIALNKQPLLYLY</sequence>
<dbReference type="AlphaFoldDB" id="A0A4R0R4K9"/>
<dbReference type="SUPFAM" id="SSF49482">
    <property type="entry name" value="Aromatic compound dioxygenase"/>
    <property type="match status" value="1"/>
</dbReference>
<feature type="region of interest" description="Disordered" evidence="4">
    <location>
        <begin position="26"/>
        <end position="46"/>
    </location>
</feature>
<evidence type="ECO:0000256" key="3">
    <source>
        <dbReference type="ARBA" id="ARBA00023002"/>
    </source>
</evidence>
<evidence type="ECO:0000256" key="2">
    <source>
        <dbReference type="ARBA" id="ARBA00022964"/>
    </source>
</evidence>
<keyword evidence="3" id="KW-0560">Oxidoreductase</keyword>
<evidence type="ECO:0000313" key="7">
    <source>
        <dbReference type="EMBL" id="TCD62270.1"/>
    </source>
</evidence>
<feature type="transmembrane region" description="Helical" evidence="5">
    <location>
        <begin position="65"/>
        <end position="84"/>
    </location>
</feature>
<accession>A0A4R0R4K9</accession>
<comment type="caution">
    <text evidence="7">The sequence shown here is derived from an EMBL/GenBank/DDBJ whole genome shotgun (WGS) entry which is preliminary data.</text>
</comment>
<gene>
    <name evidence="7" type="ORF">EIP91_007109</name>
</gene>
<dbReference type="EMBL" id="RWJN01000386">
    <property type="protein sequence ID" value="TCD62270.1"/>
    <property type="molecule type" value="Genomic_DNA"/>
</dbReference>